<organism evidence="1 2">
    <name type="scientific">Mammaliicoccus lentus</name>
    <name type="common">Staphylococcus lentus</name>
    <dbReference type="NCBI Taxonomy" id="42858"/>
    <lineage>
        <taxon>Bacteria</taxon>
        <taxon>Bacillati</taxon>
        <taxon>Bacillota</taxon>
        <taxon>Bacilli</taxon>
        <taxon>Bacillales</taxon>
        <taxon>Staphylococcaceae</taxon>
        <taxon>Mammaliicoccus</taxon>
    </lineage>
</organism>
<dbReference type="EMBL" id="JAHLZN010000021">
    <property type="protein sequence ID" value="MBU6114290.1"/>
    <property type="molecule type" value="Genomic_DNA"/>
</dbReference>
<name>A0ABS6H1D7_MAMLE</name>
<keyword evidence="2" id="KW-1185">Reference proteome</keyword>
<comment type="caution">
    <text evidence="1">The sequence shown here is derived from an EMBL/GenBank/DDBJ whole genome shotgun (WGS) entry which is preliminary data.</text>
</comment>
<gene>
    <name evidence="1" type="ORF">KQ656_09980</name>
</gene>
<proteinExistence type="predicted"/>
<sequence length="230" mass="27208">MVNSKFDSDLKKEFIIGEFLDKYFYPKMIEKYPDLIEDIQRNDDINKQYQGIDIMIKVNEEKTINVDEKAATQYINKNIPTFSLEIASYNKEGVLKDGWLFGDQYCETDTYLLCWAWTEDQTNNLTVNNLKHIEAYSIRKADLLKLFENEYKINKHNFKDKSEKALEEITENNNDNNKKVYLKGQKGPRWFVSNHLQERPINLITPKYILKKAAKTIFNIDKNNVNITRV</sequence>
<dbReference type="RefSeq" id="WP_216683761.1">
    <property type="nucleotide sequence ID" value="NZ_JAHLZN010000021.1"/>
</dbReference>
<dbReference type="Proteomes" id="UP000770161">
    <property type="component" value="Unassembled WGS sequence"/>
</dbReference>
<evidence type="ECO:0000313" key="1">
    <source>
        <dbReference type="EMBL" id="MBU6114290.1"/>
    </source>
</evidence>
<reference evidence="1 2" key="1">
    <citation type="submission" date="2021-06" db="EMBL/GenBank/DDBJ databases">
        <title>Staphylococcus lentus K169 genome sequencing.</title>
        <authorList>
            <person name="Sundareshan S."/>
            <person name="Akhila D.S."/>
            <person name="Prachi D."/>
            <person name="Sivakumar R."/>
            <person name="Rajendhran J."/>
            <person name="Isloor S."/>
            <person name="Hegde N.R."/>
        </authorList>
    </citation>
    <scope>NUCLEOTIDE SEQUENCE [LARGE SCALE GENOMIC DNA]</scope>
    <source>
        <strain evidence="1 2">K169</strain>
    </source>
</reference>
<protein>
    <submittedName>
        <fullName evidence="1">Uncharacterized protein</fullName>
    </submittedName>
</protein>
<accession>A0ABS6H1D7</accession>
<evidence type="ECO:0000313" key="2">
    <source>
        <dbReference type="Proteomes" id="UP000770161"/>
    </source>
</evidence>